<sequence length="278" mass="31617">MVKFKKFLKLSPIFLPLVVFLSCSETISQAETLLASKDDKDSPYVIIDENTKTFTLDLSASRLEKIEKSAFFSLKSRFYQKVNSQIDVKKSTDQEKDKKTEPEKINFYTLKKVIFPESLLEIDDYAFYVDSANLDQNEKIQELDFSKAMKLRRIGSFAFQGNNIKTLVLPPSITSIGKQAFAKNSLETVDFSQATKLETIETGAFFDNKITELDLSKNLILAEIFPGSFETNQINQVKFNPNSKPLIIRKSAFKNNVISVDSKLLDLPKNSKLENIFS</sequence>
<evidence type="ECO:0000256" key="1">
    <source>
        <dbReference type="SAM" id="SignalP"/>
    </source>
</evidence>
<dbReference type="EMBL" id="VBRW01000007">
    <property type="protein sequence ID" value="MCI8283571.1"/>
    <property type="molecule type" value="Genomic_DNA"/>
</dbReference>
<name>A0ABD4SX76_MESHO</name>
<comment type="caution">
    <text evidence="2">The sequence shown here is derived from an EMBL/GenBank/DDBJ whole genome shotgun (WGS) entry which is preliminary data.</text>
</comment>
<proteinExistence type="predicted"/>
<dbReference type="Pfam" id="PF13306">
    <property type="entry name" value="LRR_5"/>
    <property type="match status" value="2"/>
</dbReference>
<accession>A0ABD4SX76</accession>
<protein>
    <submittedName>
        <fullName evidence="2">Leucine-rich repeat domain-containing protein</fullName>
    </submittedName>
</protein>
<dbReference type="AlphaFoldDB" id="A0ABD4SX76"/>
<keyword evidence="1" id="KW-0732">Signal</keyword>
<dbReference type="Proteomes" id="UP001203104">
    <property type="component" value="Unassembled WGS sequence"/>
</dbReference>
<dbReference type="Gene3D" id="3.80.10.10">
    <property type="entry name" value="Ribonuclease Inhibitor"/>
    <property type="match status" value="1"/>
</dbReference>
<dbReference type="RefSeq" id="WP_044272578.1">
    <property type="nucleotide sequence ID" value="NZ_VBRV01000006.1"/>
</dbReference>
<dbReference type="InterPro" id="IPR032675">
    <property type="entry name" value="LRR_dom_sf"/>
</dbReference>
<dbReference type="PROSITE" id="PS51257">
    <property type="entry name" value="PROKAR_LIPOPROTEIN"/>
    <property type="match status" value="1"/>
</dbReference>
<gene>
    <name evidence="2" type="ORF">FEF30_03280</name>
</gene>
<organism evidence="2 3">
    <name type="scientific">Mesomycoplasma hyopneumoniae</name>
    <name type="common">Mycoplasma hyopneumoniae</name>
    <dbReference type="NCBI Taxonomy" id="2099"/>
    <lineage>
        <taxon>Bacteria</taxon>
        <taxon>Bacillati</taxon>
        <taxon>Mycoplasmatota</taxon>
        <taxon>Mycoplasmoidales</taxon>
        <taxon>Metamycoplasmataceae</taxon>
        <taxon>Mesomycoplasma</taxon>
    </lineage>
</organism>
<evidence type="ECO:0000313" key="2">
    <source>
        <dbReference type="EMBL" id="MCI8283571.1"/>
    </source>
</evidence>
<evidence type="ECO:0000313" key="3">
    <source>
        <dbReference type="Proteomes" id="UP001203104"/>
    </source>
</evidence>
<reference evidence="2 3" key="1">
    <citation type="submission" date="2019-05" db="EMBL/GenBank/DDBJ databases">
        <title>Genome sequencing and assembly of Mycoplasma hyopneumoniae strains UFV01 and UFV02.</title>
        <authorList>
            <person name="De Souza L.F."/>
            <person name="Gonzaga N.F."/>
            <person name="Santos M.R."/>
            <person name="Deeney A.S."/>
            <person name="Vidigal P.M.P."/>
            <person name="Moreira M.A.S."/>
            <person name="Fietto J.R.L."/>
            <person name="Bressan G.C."/>
            <person name="Rycroft A.N."/>
            <person name="Silva Junior A."/>
        </authorList>
    </citation>
    <scope>NUCLEOTIDE SEQUENCE [LARGE SCALE GENOMIC DNA]</scope>
    <source>
        <strain evidence="2 3">UFV01</strain>
    </source>
</reference>
<dbReference type="SUPFAM" id="SSF52058">
    <property type="entry name" value="L domain-like"/>
    <property type="match status" value="1"/>
</dbReference>
<feature type="chain" id="PRO_5044850432" evidence="1">
    <location>
        <begin position="31"/>
        <end position="278"/>
    </location>
</feature>
<feature type="signal peptide" evidence="1">
    <location>
        <begin position="1"/>
        <end position="30"/>
    </location>
</feature>
<dbReference type="InterPro" id="IPR026906">
    <property type="entry name" value="LRR_5"/>
</dbReference>